<reference evidence="5 6" key="1">
    <citation type="journal article" date="2019" name="Emerg. Microbes Infect.">
        <title>Comprehensive subspecies identification of 175 nontuberculous mycobacteria species based on 7547 genomic profiles.</title>
        <authorList>
            <person name="Matsumoto Y."/>
            <person name="Kinjo T."/>
            <person name="Motooka D."/>
            <person name="Nabeya D."/>
            <person name="Jung N."/>
            <person name="Uechi K."/>
            <person name="Horii T."/>
            <person name="Iida T."/>
            <person name="Fujita J."/>
            <person name="Nakamura S."/>
        </authorList>
    </citation>
    <scope>NUCLEOTIDE SEQUENCE [LARGE SCALE GENOMIC DNA]</scope>
    <source>
        <strain evidence="5 6">JCM 17899</strain>
    </source>
</reference>
<dbReference type="Gene3D" id="3.40.50.300">
    <property type="entry name" value="P-loop containing nucleotide triphosphate hydrolases"/>
    <property type="match status" value="1"/>
</dbReference>
<evidence type="ECO:0000313" key="6">
    <source>
        <dbReference type="Proteomes" id="UP000467193"/>
    </source>
</evidence>
<evidence type="ECO:0000313" key="5">
    <source>
        <dbReference type="EMBL" id="BBY29940.1"/>
    </source>
</evidence>
<keyword evidence="1 3" id="KW-0547">Nucleotide-binding</keyword>
<dbReference type="EMBL" id="AP022588">
    <property type="protein sequence ID" value="BBY29940.1"/>
    <property type="molecule type" value="Genomic_DNA"/>
</dbReference>
<dbReference type="KEGG" id="msei:MSEDJ_40360"/>
<accession>A0A7I7QV77</accession>
<evidence type="ECO:0000259" key="4">
    <source>
        <dbReference type="Pfam" id="PF00004"/>
    </source>
</evidence>
<evidence type="ECO:0000256" key="2">
    <source>
        <dbReference type="ARBA" id="ARBA00022840"/>
    </source>
</evidence>
<dbReference type="GO" id="GO:0005524">
    <property type="term" value="F:ATP binding"/>
    <property type="evidence" value="ECO:0007669"/>
    <property type="project" value="UniProtKB-KW"/>
</dbReference>
<dbReference type="Proteomes" id="UP000467193">
    <property type="component" value="Chromosome"/>
</dbReference>
<dbReference type="PROSITE" id="PS00674">
    <property type="entry name" value="AAA"/>
    <property type="match status" value="1"/>
</dbReference>
<comment type="similarity">
    <text evidence="3">Belongs to the AAA ATPase family.</text>
</comment>
<dbReference type="InterPro" id="IPR003959">
    <property type="entry name" value="ATPase_AAA_core"/>
</dbReference>
<dbReference type="AlphaFoldDB" id="A0A7I7QV77"/>
<name>A0A7I7QV77_9MYCO</name>
<evidence type="ECO:0000256" key="1">
    <source>
        <dbReference type="ARBA" id="ARBA00022741"/>
    </source>
</evidence>
<dbReference type="CDD" id="cd19481">
    <property type="entry name" value="RecA-like_protease"/>
    <property type="match status" value="1"/>
</dbReference>
<sequence>MPNPTSLFHPVITLPDDVRADRYARLVGLDSIKARLRKEAAVLADPSTLTTWAAKNHPAVTPDDQAITLLKDRAPLLLFAGDVGSGKSALAESFGCDLATHMGIEVELWRLKLSTRGSGHVGEMTGLINSAFEEVTCEAKLGRNYSTGKVTKVTIMVIDEADALVQSREATQMHHEDRAGVDAFLAEIDSLAGSGNPLLVVMCTNRLTALDPAVKRRAAATFEFGRPNDEQRRQVITTAFKNYDLAADTIDKLVIATGPQAPDRCGFTYSDLTQRLVPTAILAAYPDDAITTDLLLTVASDLGPTPAFNDQASA</sequence>
<feature type="domain" description="ATPase AAA-type core" evidence="4">
    <location>
        <begin position="77"/>
        <end position="225"/>
    </location>
</feature>
<dbReference type="GO" id="GO:0016887">
    <property type="term" value="F:ATP hydrolysis activity"/>
    <property type="evidence" value="ECO:0007669"/>
    <property type="project" value="InterPro"/>
</dbReference>
<protein>
    <recommendedName>
        <fullName evidence="4">ATPase AAA-type core domain-containing protein</fullName>
    </recommendedName>
</protein>
<dbReference type="RefSeq" id="WP_163799087.1">
    <property type="nucleotide sequence ID" value="NZ_AP022588.1"/>
</dbReference>
<keyword evidence="6" id="KW-1185">Reference proteome</keyword>
<keyword evidence="2 3" id="KW-0067">ATP-binding</keyword>
<dbReference type="PANTHER" id="PTHR23073">
    <property type="entry name" value="26S PROTEASOME REGULATORY SUBUNIT"/>
    <property type="match status" value="1"/>
</dbReference>
<dbReference type="InterPro" id="IPR003960">
    <property type="entry name" value="ATPase_AAA_CS"/>
</dbReference>
<organism evidence="5 6">
    <name type="scientific">Mycolicibacterium sediminis</name>
    <dbReference type="NCBI Taxonomy" id="1286180"/>
    <lineage>
        <taxon>Bacteria</taxon>
        <taxon>Bacillati</taxon>
        <taxon>Actinomycetota</taxon>
        <taxon>Actinomycetes</taxon>
        <taxon>Mycobacteriales</taxon>
        <taxon>Mycobacteriaceae</taxon>
        <taxon>Mycolicibacterium</taxon>
    </lineage>
</organism>
<dbReference type="InterPro" id="IPR050221">
    <property type="entry name" value="26S_Proteasome_ATPase"/>
</dbReference>
<gene>
    <name evidence="5" type="ORF">MSEDJ_40360</name>
</gene>
<dbReference type="Pfam" id="PF00004">
    <property type="entry name" value="AAA"/>
    <property type="match status" value="1"/>
</dbReference>
<dbReference type="InterPro" id="IPR027417">
    <property type="entry name" value="P-loop_NTPase"/>
</dbReference>
<dbReference type="SUPFAM" id="SSF52540">
    <property type="entry name" value="P-loop containing nucleoside triphosphate hydrolases"/>
    <property type="match status" value="1"/>
</dbReference>
<proteinExistence type="inferred from homology"/>
<evidence type="ECO:0000256" key="3">
    <source>
        <dbReference type="RuleBase" id="RU003651"/>
    </source>
</evidence>